<name>A0A1R4B362_9VIBR</name>
<protein>
    <submittedName>
        <fullName evidence="2">Dienelactone hydrolase family protein</fullName>
    </submittedName>
</protein>
<evidence type="ECO:0000259" key="1">
    <source>
        <dbReference type="Pfam" id="PF01738"/>
    </source>
</evidence>
<reference evidence="2 3" key="1">
    <citation type="submission" date="2017-02" db="EMBL/GenBank/DDBJ databases">
        <authorList>
            <person name="Peterson S.W."/>
        </authorList>
    </citation>
    <scope>NUCLEOTIDE SEQUENCE [LARGE SCALE GENOMIC DNA]</scope>
    <source>
        <strain evidence="2 3">CECT 9027</strain>
    </source>
</reference>
<keyword evidence="2" id="KW-0378">Hydrolase</keyword>
<keyword evidence="3" id="KW-1185">Reference proteome</keyword>
<dbReference type="STRING" id="1918946.VPAL9027_01324"/>
<dbReference type="AlphaFoldDB" id="A0A1R4B362"/>
<dbReference type="RefSeq" id="WP_077313399.1">
    <property type="nucleotide sequence ID" value="NZ_AP024887.1"/>
</dbReference>
<dbReference type="GO" id="GO:0016787">
    <property type="term" value="F:hydrolase activity"/>
    <property type="evidence" value="ECO:0007669"/>
    <property type="project" value="UniProtKB-KW"/>
</dbReference>
<dbReference type="Gene3D" id="3.40.50.1820">
    <property type="entry name" value="alpha/beta hydrolase"/>
    <property type="match status" value="1"/>
</dbReference>
<dbReference type="InterPro" id="IPR050261">
    <property type="entry name" value="FrsA_esterase"/>
</dbReference>
<dbReference type="Pfam" id="PF01738">
    <property type="entry name" value="DLH"/>
    <property type="match status" value="1"/>
</dbReference>
<dbReference type="InterPro" id="IPR002925">
    <property type="entry name" value="Dienelactn_hydro"/>
</dbReference>
<dbReference type="SUPFAM" id="SSF53474">
    <property type="entry name" value="alpha/beta-Hydrolases"/>
    <property type="match status" value="1"/>
</dbReference>
<gene>
    <name evidence="2" type="ORF">VPAL9027_01324</name>
</gene>
<dbReference type="PANTHER" id="PTHR22946:SF0">
    <property type="entry name" value="DIENELACTONE HYDROLASE DOMAIN-CONTAINING PROTEIN"/>
    <property type="match status" value="1"/>
</dbReference>
<sequence>MPTDKDTKPNTANVVYEVDGILYEGFWSKAADTAPLVLLAHAWGGLTEYEKTRATMLSELGYNVFAVDLFGQGVHPTEVEDKIQHMNTLLGNRDKLRLLMDAGKRAAQESGGDLSNMILMGYCFGGAAVLESARAGMDARGFVSFHGALATPEGQDYALTQAPILIFHGIEDDVVPMSDVDDLAVQLESHHVPHEIITYGGAPHAFTVFGTQNYHEQADQQSWHTFMDFLAENTK</sequence>
<dbReference type="PANTHER" id="PTHR22946">
    <property type="entry name" value="DIENELACTONE HYDROLASE DOMAIN-CONTAINING PROTEIN-RELATED"/>
    <property type="match status" value="1"/>
</dbReference>
<dbReference type="EMBL" id="FUFT01000002">
    <property type="protein sequence ID" value="SJL83358.1"/>
    <property type="molecule type" value="Genomic_DNA"/>
</dbReference>
<dbReference type="Proteomes" id="UP000189475">
    <property type="component" value="Unassembled WGS sequence"/>
</dbReference>
<proteinExistence type="predicted"/>
<dbReference type="OrthoDB" id="9787933at2"/>
<feature type="domain" description="Dienelactone hydrolase" evidence="1">
    <location>
        <begin position="30"/>
        <end position="232"/>
    </location>
</feature>
<accession>A0A1R4B362</accession>
<dbReference type="InterPro" id="IPR029058">
    <property type="entry name" value="AB_hydrolase_fold"/>
</dbReference>
<evidence type="ECO:0000313" key="2">
    <source>
        <dbReference type="EMBL" id="SJL83358.1"/>
    </source>
</evidence>
<organism evidence="2 3">
    <name type="scientific">Vibrio palustris</name>
    <dbReference type="NCBI Taxonomy" id="1918946"/>
    <lineage>
        <taxon>Bacteria</taxon>
        <taxon>Pseudomonadati</taxon>
        <taxon>Pseudomonadota</taxon>
        <taxon>Gammaproteobacteria</taxon>
        <taxon>Vibrionales</taxon>
        <taxon>Vibrionaceae</taxon>
        <taxon>Vibrio</taxon>
    </lineage>
</organism>
<evidence type="ECO:0000313" key="3">
    <source>
        <dbReference type="Proteomes" id="UP000189475"/>
    </source>
</evidence>